<feature type="region of interest" description="Disordered" evidence="1">
    <location>
        <begin position="1"/>
        <end position="20"/>
    </location>
</feature>
<accession>A0A0G4LJI8</accession>
<evidence type="ECO:0000313" key="2">
    <source>
        <dbReference type="EMBL" id="CRK22206.1"/>
    </source>
</evidence>
<keyword evidence="3" id="KW-1185">Reference proteome</keyword>
<dbReference type="Proteomes" id="UP000044602">
    <property type="component" value="Unassembled WGS sequence"/>
</dbReference>
<dbReference type="EMBL" id="CVQH01013747">
    <property type="protein sequence ID" value="CRK22206.1"/>
    <property type="molecule type" value="Genomic_DNA"/>
</dbReference>
<evidence type="ECO:0000256" key="1">
    <source>
        <dbReference type="SAM" id="MobiDB-lite"/>
    </source>
</evidence>
<dbReference type="AlphaFoldDB" id="A0A0G4LJI8"/>
<proteinExistence type="predicted"/>
<feature type="non-terminal residue" evidence="2">
    <location>
        <position position="1"/>
    </location>
</feature>
<evidence type="ECO:0000313" key="3">
    <source>
        <dbReference type="Proteomes" id="UP000044602"/>
    </source>
</evidence>
<name>A0A0G4LJI8_VERLO</name>
<protein>
    <submittedName>
        <fullName evidence="2">Uncharacterized protein</fullName>
    </submittedName>
</protein>
<organism evidence="2 3">
    <name type="scientific">Verticillium longisporum</name>
    <name type="common">Verticillium dahliae var. longisporum</name>
    <dbReference type="NCBI Taxonomy" id="100787"/>
    <lineage>
        <taxon>Eukaryota</taxon>
        <taxon>Fungi</taxon>
        <taxon>Dikarya</taxon>
        <taxon>Ascomycota</taxon>
        <taxon>Pezizomycotina</taxon>
        <taxon>Sordariomycetes</taxon>
        <taxon>Hypocreomycetidae</taxon>
        <taxon>Glomerellales</taxon>
        <taxon>Plectosphaerellaceae</taxon>
        <taxon>Verticillium</taxon>
    </lineage>
</organism>
<sequence>CEPRQGNTRPSSTSGWHSRR</sequence>
<reference evidence="2 3" key="1">
    <citation type="submission" date="2015-05" db="EMBL/GenBank/DDBJ databases">
        <authorList>
            <person name="Wang D.B."/>
            <person name="Wang M."/>
        </authorList>
    </citation>
    <scope>NUCLEOTIDE SEQUENCE [LARGE SCALE GENOMIC DNA]</scope>
    <source>
        <strain evidence="2">VL1</strain>
    </source>
</reference>
<gene>
    <name evidence="2" type="ORF">BN1708_017934</name>
</gene>